<evidence type="ECO:0000313" key="2">
    <source>
        <dbReference type="EMBL" id="VUD74289.1"/>
    </source>
</evidence>
<proteinExistence type="predicted"/>
<protein>
    <recommendedName>
        <fullName evidence="1">Methyltransferase FkbM domain-containing protein</fullName>
    </recommendedName>
</protein>
<dbReference type="AlphaFoldDB" id="A0A509ELC8"/>
<organism evidence="2 3">
    <name type="scientific">Methylobacterium symbioticum</name>
    <dbReference type="NCBI Taxonomy" id="2584084"/>
    <lineage>
        <taxon>Bacteria</taxon>
        <taxon>Pseudomonadati</taxon>
        <taxon>Pseudomonadota</taxon>
        <taxon>Alphaproteobacteria</taxon>
        <taxon>Hyphomicrobiales</taxon>
        <taxon>Methylobacteriaceae</taxon>
        <taxon>Methylobacterium</taxon>
    </lineage>
</organism>
<dbReference type="NCBIfam" id="TIGR01444">
    <property type="entry name" value="fkbM_fam"/>
    <property type="match status" value="1"/>
</dbReference>
<dbReference type="InterPro" id="IPR006342">
    <property type="entry name" value="FkbM_mtfrase"/>
</dbReference>
<dbReference type="SUPFAM" id="SSF53335">
    <property type="entry name" value="S-adenosyl-L-methionine-dependent methyltransferases"/>
    <property type="match status" value="1"/>
</dbReference>
<dbReference type="PANTHER" id="PTHR34203:SF15">
    <property type="entry name" value="SLL1173 PROTEIN"/>
    <property type="match status" value="1"/>
</dbReference>
<dbReference type="PANTHER" id="PTHR34203">
    <property type="entry name" value="METHYLTRANSFERASE, FKBM FAMILY PROTEIN"/>
    <property type="match status" value="1"/>
</dbReference>
<dbReference type="EMBL" id="CABFPH010000114">
    <property type="protein sequence ID" value="VUD74289.1"/>
    <property type="molecule type" value="Genomic_DNA"/>
</dbReference>
<evidence type="ECO:0000313" key="3">
    <source>
        <dbReference type="Proteomes" id="UP000410984"/>
    </source>
</evidence>
<sequence>MPPAPKNMPAPSIAFHDTRRGTIAHFLADQCIGVSLQRYGEWAESEISFLQPFVQPGATVLDVGANVGSHTLAFAEMVGPAGKVIAIEGQLSTFGLLSHNIVANGLMDRVTALPALAGSEPSLVACSLSPLTDNAGAKSFFAEVHGRDVHGTPADHLPAQVKGMPVSLALITIDSLDLSSCALIKIDVEGMELDVLRGAQETICRTHPAIYFEQAAGASSGLAEISALLSKAGYRLFWHTARAYNPENYKSDPHNVFGDATETNVIAIPDTVPPPPGMEEVKMA</sequence>
<name>A0A509ELC8_9HYPH</name>
<accession>A0A509ELC8</accession>
<feature type="domain" description="Methyltransferase FkbM" evidence="1">
    <location>
        <begin position="62"/>
        <end position="236"/>
    </location>
</feature>
<keyword evidence="3" id="KW-1185">Reference proteome</keyword>
<dbReference type="InterPro" id="IPR052514">
    <property type="entry name" value="SAM-dependent_MTase"/>
</dbReference>
<dbReference type="Proteomes" id="UP000410984">
    <property type="component" value="Unassembled WGS sequence"/>
</dbReference>
<gene>
    <name evidence="2" type="ORF">MET9862_04917</name>
</gene>
<dbReference type="InterPro" id="IPR029063">
    <property type="entry name" value="SAM-dependent_MTases_sf"/>
</dbReference>
<evidence type="ECO:0000259" key="1">
    <source>
        <dbReference type="Pfam" id="PF05050"/>
    </source>
</evidence>
<dbReference type="Gene3D" id="3.40.50.150">
    <property type="entry name" value="Vaccinia Virus protein VP39"/>
    <property type="match status" value="1"/>
</dbReference>
<reference evidence="2 3" key="1">
    <citation type="submission" date="2019-06" db="EMBL/GenBank/DDBJ databases">
        <authorList>
            <person name="Rodrigo-Torres L."/>
            <person name="Arahal R. D."/>
            <person name="Lucena T."/>
        </authorList>
    </citation>
    <scope>NUCLEOTIDE SEQUENCE [LARGE SCALE GENOMIC DNA]</scope>
    <source>
        <strain evidence="2 3">SB0023/3</strain>
    </source>
</reference>
<dbReference type="Pfam" id="PF05050">
    <property type="entry name" value="Methyltransf_21"/>
    <property type="match status" value="1"/>
</dbReference>